<protein>
    <submittedName>
        <fullName evidence="3">Uncharacterized protein</fullName>
    </submittedName>
</protein>
<keyword evidence="2" id="KW-0812">Transmembrane</keyword>
<evidence type="ECO:0000256" key="1">
    <source>
        <dbReference type="SAM" id="MobiDB-lite"/>
    </source>
</evidence>
<evidence type="ECO:0000256" key="2">
    <source>
        <dbReference type="SAM" id="Phobius"/>
    </source>
</evidence>
<keyword evidence="2" id="KW-1133">Transmembrane helix</keyword>
<reference evidence="3 4" key="1">
    <citation type="submission" date="2015-06" db="EMBL/GenBank/DDBJ databases">
        <title>Draft genome assembly of filamentous brackish cyanobacterium Limnoraphis robusta strain CS-951.</title>
        <authorList>
            <person name="Willis A."/>
            <person name="Parks M."/>
            <person name="Burford M.A."/>
        </authorList>
    </citation>
    <scope>NUCLEOTIDE SEQUENCE [LARGE SCALE GENOMIC DNA]</scope>
    <source>
        <strain evidence="3 4">CS-951</strain>
    </source>
</reference>
<dbReference type="RefSeq" id="WP_046278716.1">
    <property type="nucleotide sequence ID" value="NZ_LATL02000214.1"/>
</dbReference>
<keyword evidence="2" id="KW-0472">Membrane</keyword>
<accession>A0A0F5YG73</accession>
<name>A0A0F5YG73_9CYAN</name>
<gene>
    <name evidence="3" type="ORF">WN50_11665</name>
</gene>
<feature type="transmembrane region" description="Helical" evidence="2">
    <location>
        <begin position="12"/>
        <end position="33"/>
    </location>
</feature>
<evidence type="ECO:0000313" key="4">
    <source>
        <dbReference type="Proteomes" id="UP000033607"/>
    </source>
</evidence>
<feature type="region of interest" description="Disordered" evidence="1">
    <location>
        <begin position="49"/>
        <end position="84"/>
    </location>
</feature>
<sequence>MAITLEKRVYHFVTLTATFVVASMGLNLASSLYRYSNFTPENAIEEAVEFDFHPSNRKPPTEGDGGSRWVPDRKSNFNSKLGTY</sequence>
<dbReference type="AlphaFoldDB" id="A0A0F5YG73"/>
<dbReference type="Proteomes" id="UP000033607">
    <property type="component" value="Unassembled WGS sequence"/>
</dbReference>
<evidence type="ECO:0000313" key="3">
    <source>
        <dbReference type="EMBL" id="KKD37909.1"/>
    </source>
</evidence>
<comment type="caution">
    <text evidence="3">The sequence shown here is derived from an EMBL/GenBank/DDBJ whole genome shotgun (WGS) entry which is preliminary data.</text>
</comment>
<dbReference type="EMBL" id="LATL02000214">
    <property type="protein sequence ID" value="KKD37909.1"/>
    <property type="molecule type" value="Genomic_DNA"/>
</dbReference>
<organism evidence="3 4">
    <name type="scientific">Limnoraphis robusta CS-951</name>
    <dbReference type="NCBI Taxonomy" id="1637645"/>
    <lineage>
        <taxon>Bacteria</taxon>
        <taxon>Bacillati</taxon>
        <taxon>Cyanobacteriota</taxon>
        <taxon>Cyanophyceae</taxon>
        <taxon>Oscillatoriophycideae</taxon>
        <taxon>Oscillatoriales</taxon>
        <taxon>Sirenicapillariaceae</taxon>
        <taxon>Limnoraphis</taxon>
    </lineage>
</organism>
<proteinExistence type="predicted"/>